<dbReference type="EMBL" id="BJZU01000089">
    <property type="protein sequence ID" value="GEP06071.1"/>
    <property type="molecule type" value="Genomic_DNA"/>
</dbReference>
<evidence type="ECO:0000259" key="1">
    <source>
        <dbReference type="Pfam" id="PF21834"/>
    </source>
</evidence>
<dbReference type="EMBL" id="BSPK01000035">
    <property type="protein sequence ID" value="GLS64283.1"/>
    <property type="molecule type" value="Genomic_DNA"/>
</dbReference>
<dbReference type="InterPro" id="IPR054189">
    <property type="entry name" value="DUF6894"/>
</dbReference>
<evidence type="ECO:0000313" key="2">
    <source>
        <dbReference type="EMBL" id="GEP06071.1"/>
    </source>
</evidence>
<organism evidence="2 4">
    <name type="scientific">Methylobacterium oxalidis</name>
    <dbReference type="NCBI Taxonomy" id="944322"/>
    <lineage>
        <taxon>Bacteria</taxon>
        <taxon>Pseudomonadati</taxon>
        <taxon>Pseudomonadota</taxon>
        <taxon>Alphaproteobacteria</taxon>
        <taxon>Hyphomicrobiales</taxon>
        <taxon>Methylobacteriaceae</taxon>
        <taxon>Methylobacterium</taxon>
    </lineage>
</organism>
<reference evidence="2 4" key="3">
    <citation type="submission" date="2019-07" db="EMBL/GenBank/DDBJ databases">
        <title>Whole genome shotgun sequence of Methylobacterium oxalidis NBRC 107715.</title>
        <authorList>
            <person name="Hosoyama A."/>
            <person name="Uohara A."/>
            <person name="Ohji S."/>
            <person name="Ichikawa N."/>
        </authorList>
    </citation>
    <scope>NUCLEOTIDE SEQUENCE [LARGE SCALE GENOMIC DNA]</scope>
    <source>
        <strain evidence="2 4">NBRC 107715</strain>
    </source>
</reference>
<dbReference type="AlphaFoldDB" id="A0A512J7Y8"/>
<reference evidence="3" key="4">
    <citation type="submission" date="2023-01" db="EMBL/GenBank/DDBJ databases">
        <title>Draft genome sequence of Methylobacterium oxalidis strain NBRC 107715.</title>
        <authorList>
            <person name="Sun Q."/>
            <person name="Mori K."/>
        </authorList>
    </citation>
    <scope>NUCLEOTIDE SEQUENCE</scope>
    <source>
        <strain evidence="3">NBRC 107715</strain>
    </source>
</reference>
<dbReference type="Pfam" id="PF21834">
    <property type="entry name" value="DUF6894"/>
    <property type="match status" value="1"/>
</dbReference>
<reference evidence="5" key="2">
    <citation type="journal article" date="2019" name="Int. J. Syst. Evol. Microbiol.">
        <title>The Global Catalogue of Microorganisms (GCM) 10K type strain sequencing project: providing services to taxonomists for standard genome sequencing and annotation.</title>
        <authorList>
            <consortium name="The Broad Institute Genomics Platform"/>
            <consortium name="The Broad Institute Genome Sequencing Center for Infectious Disease"/>
            <person name="Wu L."/>
            <person name="Ma J."/>
        </authorList>
    </citation>
    <scope>NUCLEOTIDE SEQUENCE [LARGE SCALE GENOMIC DNA]</scope>
    <source>
        <strain evidence="5">NBRC 107715</strain>
    </source>
</reference>
<dbReference type="Proteomes" id="UP001156856">
    <property type="component" value="Unassembled WGS sequence"/>
</dbReference>
<sequence length="71" mass="8010">MSQRLFFDLTDGMTLLADETGVVVTDLDQALRQAASAIEEMQRSGQLFGQHGWRIVVRDADRTILHLLPVR</sequence>
<reference evidence="3" key="1">
    <citation type="journal article" date="2014" name="Int. J. Syst. Evol. Microbiol.">
        <title>Complete genome of a new Firmicutes species belonging to the dominant human colonic microbiota ('Ruminococcus bicirculans') reveals two chromosomes and a selective capacity to utilize plant glucans.</title>
        <authorList>
            <consortium name="NISC Comparative Sequencing Program"/>
            <person name="Wegmann U."/>
            <person name="Louis P."/>
            <person name="Goesmann A."/>
            <person name="Henrissat B."/>
            <person name="Duncan S.H."/>
            <person name="Flint H.J."/>
        </authorList>
    </citation>
    <scope>NUCLEOTIDE SEQUENCE</scope>
    <source>
        <strain evidence="3">NBRC 107715</strain>
    </source>
</reference>
<dbReference type="OrthoDB" id="8000231at2"/>
<gene>
    <name evidence="3" type="ORF">GCM10007888_26640</name>
    <name evidence="2" type="ORF">MOX02_41090</name>
</gene>
<comment type="caution">
    <text evidence="2">The sequence shown here is derived from an EMBL/GenBank/DDBJ whole genome shotgun (WGS) entry which is preliminary data.</text>
</comment>
<dbReference type="RefSeq" id="WP_147027602.1">
    <property type="nucleotide sequence ID" value="NZ_BJZU01000089.1"/>
</dbReference>
<name>A0A512J7Y8_9HYPH</name>
<evidence type="ECO:0000313" key="5">
    <source>
        <dbReference type="Proteomes" id="UP001156856"/>
    </source>
</evidence>
<feature type="domain" description="DUF6894" evidence="1">
    <location>
        <begin position="4"/>
        <end position="70"/>
    </location>
</feature>
<proteinExistence type="predicted"/>
<dbReference type="Proteomes" id="UP000321960">
    <property type="component" value="Unassembled WGS sequence"/>
</dbReference>
<protein>
    <recommendedName>
        <fullName evidence="1">DUF6894 domain-containing protein</fullName>
    </recommendedName>
</protein>
<evidence type="ECO:0000313" key="3">
    <source>
        <dbReference type="EMBL" id="GLS64283.1"/>
    </source>
</evidence>
<evidence type="ECO:0000313" key="4">
    <source>
        <dbReference type="Proteomes" id="UP000321960"/>
    </source>
</evidence>
<keyword evidence="5" id="KW-1185">Reference proteome</keyword>
<accession>A0A512J7Y8</accession>